<dbReference type="GO" id="GO:0016757">
    <property type="term" value="F:glycosyltransferase activity"/>
    <property type="evidence" value="ECO:0007669"/>
    <property type="project" value="UniProtKB-KW"/>
</dbReference>
<protein>
    <recommendedName>
        <fullName evidence="6">Glycosyltransferase subfamily 4-like N-terminal domain-containing protein</fullName>
    </recommendedName>
</protein>
<dbReference type="PANTHER" id="PTHR45947">
    <property type="entry name" value="SULFOQUINOVOSYL TRANSFERASE SQD2"/>
    <property type="match status" value="1"/>
</dbReference>
<keyword evidence="1" id="KW-0328">Glycosyltransferase</keyword>
<keyword evidence="1" id="KW-0808">Transferase</keyword>
<evidence type="ECO:0000259" key="4">
    <source>
        <dbReference type="Pfam" id="PF13439"/>
    </source>
</evidence>
<dbReference type="CDD" id="cd03814">
    <property type="entry name" value="GT4-like"/>
    <property type="match status" value="1"/>
</dbReference>
<dbReference type="Pfam" id="PF13439">
    <property type="entry name" value="Glyco_transf_4"/>
    <property type="match status" value="1"/>
</dbReference>
<evidence type="ECO:0000256" key="1">
    <source>
        <dbReference type="ARBA" id="ARBA00022676"/>
    </source>
</evidence>
<feature type="domain" description="Glycosyltransferase subfamily 4-like N-terminal" evidence="4">
    <location>
        <begin position="35"/>
        <end position="206"/>
    </location>
</feature>
<evidence type="ECO:0008006" key="6">
    <source>
        <dbReference type="Google" id="ProtNLM"/>
    </source>
</evidence>
<reference evidence="5" key="1">
    <citation type="submission" date="2021-01" db="EMBL/GenBank/DDBJ databases">
        <authorList>
            <person name="Corre E."/>
            <person name="Pelletier E."/>
            <person name="Niang G."/>
            <person name="Scheremetjew M."/>
            <person name="Finn R."/>
            <person name="Kale V."/>
            <person name="Holt S."/>
            <person name="Cochrane G."/>
            <person name="Meng A."/>
            <person name="Brown T."/>
            <person name="Cohen L."/>
        </authorList>
    </citation>
    <scope>NUCLEOTIDE SEQUENCE</scope>
    <source>
        <strain evidence="5">Pop2</strain>
    </source>
</reference>
<dbReference type="InterPro" id="IPR001296">
    <property type="entry name" value="Glyco_trans_1"/>
</dbReference>
<feature type="domain" description="Glycosyl transferase family 1" evidence="3">
    <location>
        <begin position="225"/>
        <end position="376"/>
    </location>
</feature>
<keyword evidence="2" id="KW-1133">Transmembrane helix</keyword>
<dbReference type="Gene3D" id="3.40.50.2000">
    <property type="entry name" value="Glycogen Phosphorylase B"/>
    <property type="match status" value="2"/>
</dbReference>
<evidence type="ECO:0000259" key="3">
    <source>
        <dbReference type="Pfam" id="PF00534"/>
    </source>
</evidence>
<name>A0A7S2E8P9_9STRA</name>
<keyword evidence="2" id="KW-0812">Transmembrane</keyword>
<evidence type="ECO:0000313" key="5">
    <source>
        <dbReference type="EMBL" id="CAD9321852.1"/>
    </source>
</evidence>
<dbReference type="PANTHER" id="PTHR45947:SF3">
    <property type="entry name" value="SULFOQUINOVOSYL TRANSFERASE SQD2"/>
    <property type="match status" value="1"/>
</dbReference>
<dbReference type="SUPFAM" id="SSF53756">
    <property type="entry name" value="UDP-Glycosyltransferase/glycogen phosphorylase"/>
    <property type="match status" value="1"/>
</dbReference>
<proteinExistence type="predicted"/>
<organism evidence="5">
    <name type="scientific">Ditylum brightwellii</name>
    <dbReference type="NCBI Taxonomy" id="49249"/>
    <lineage>
        <taxon>Eukaryota</taxon>
        <taxon>Sar</taxon>
        <taxon>Stramenopiles</taxon>
        <taxon>Ochrophyta</taxon>
        <taxon>Bacillariophyta</taxon>
        <taxon>Mediophyceae</taxon>
        <taxon>Lithodesmiophycidae</taxon>
        <taxon>Lithodesmiales</taxon>
        <taxon>Lithodesmiaceae</taxon>
        <taxon>Ditylum</taxon>
    </lineage>
</organism>
<keyword evidence="2" id="KW-0472">Membrane</keyword>
<sequence>MTASIYNSEGILPLEHSPPRKICLMVEPTPFTHISGYSNRFKEMLRFLSKAGDKVNILTVDQRTPKQKLPTTLFGFNIEHTHGFTFPLYNHISLSLDLQMKGRAMMKKIRPDLIHVSSPGFMLIPAMIYARLMRIPLLMSYHTHVPMYAEKYLGFMPAHKWVAWALLRWAHTKADLTLCTSPQIRAELLENGIPRVDVWKKGVDSEQFNPKFRDYETRKMMTDGNPDDFLIVSVGRIGAEKRIKDFKPVLERLGPNARFCIVGDGPQLKELKRYFKGTNTVFTGQLLGEDLSKTFASADVSVVPSDTETLGFVVMESMASGVPVVGAAAGGIPDMLKDGKFGYLFKPGDTEEFLKKVEKLRDDPELRLKMGAAARNEAGKWRWEDATSFLRNVQYETAIKNFEQRS</sequence>
<dbReference type="AlphaFoldDB" id="A0A7S2E8P9"/>
<dbReference type="InterPro" id="IPR050194">
    <property type="entry name" value="Glycosyltransferase_grp1"/>
</dbReference>
<accession>A0A7S2E8P9</accession>
<dbReference type="EMBL" id="HBGN01010471">
    <property type="protein sequence ID" value="CAD9321852.1"/>
    <property type="molecule type" value="Transcribed_RNA"/>
</dbReference>
<dbReference type="InterPro" id="IPR028098">
    <property type="entry name" value="Glyco_trans_4-like_N"/>
</dbReference>
<evidence type="ECO:0000256" key="2">
    <source>
        <dbReference type="SAM" id="Phobius"/>
    </source>
</evidence>
<dbReference type="Pfam" id="PF00534">
    <property type="entry name" value="Glycos_transf_1"/>
    <property type="match status" value="1"/>
</dbReference>
<gene>
    <name evidence="5" type="ORF">DBRI1063_LOCUS6718</name>
</gene>
<feature type="transmembrane region" description="Helical" evidence="2">
    <location>
        <begin position="113"/>
        <end position="132"/>
    </location>
</feature>